<name>A0A0G4GHK2_VITBC</name>
<dbReference type="InParanoid" id="A0A0G4GHK2"/>
<sequence>MPCVGFGTYTLKKGQVKKPLEAAFAAGYRMLDTAWVYDNEKEIGEVLRKASIPREDLFIETKVWRSYHGFDKTLECARQSIRRLGVDYVDLIIIHWPGPGRHMFKQYDIPADFTAQTRLDTWRALEQLYSDGTAKAIGVSNFSIAHLKHIMQHATVKPMVNQIELHPLLVQDELVDFCRESGIIVQAYSSLGAGAKDGTHTLLGHPTVTSIASAHGKSASQVLLRYGLQKGDAVLPRSSNTAHIAANIQLFDEGFVLTDEQMQELDGLNVNKRFAWKGVDPATIE</sequence>
<dbReference type="InterPro" id="IPR036812">
    <property type="entry name" value="NAD(P)_OxRdtase_dom_sf"/>
</dbReference>
<dbReference type="SUPFAM" id="SSF51430">
    <property type="entry name" value="NAD(P)-linked oxidoreductase"/>
    <property type="match status" value="1"/>
</dbReference>
<dbReference type="PRINTS" id="PR00069">
    <property type="entry name" value="ALDKETRDTASE"/>
</dbReference>
<keyword evidence="3" id="KW-0560">Oxidoreductase</keyword>
<evidence type="ECO:0000313" key="9">
    <source>
        <dbReference type="Proteomes" id="UP000041254"/>
    </source>
</evidence>
<evidence type="ECO:0000259" key="7">
    <source>
        <dbReference type="Pfam" id="PF00248"/>
    </source>
</evidence>
<dbReference type="OMA" id="VHWPSEG"/>
<feature type="active site" description="Proton donor" evidence="4">
    <location>
        <position position="37"/>
    </location>
</feature>
<dbReference type="PANTHER" id="PTHR43827:SF3">
    <property type="entry name" value="NADP-DEPENDENT OXIDOREDUCTASE DOMAIN-CONTAINING PROTEIN"/>
    <property type="match status" value="1"/>
</dbReference>
<dbReference type="InterPro" id="IPR023210">
    <property type="entry name" value="NADP_OxRdtase_dom"/>
</dbReference>
<accession>A0A0G4GHK2</accession>
<dbReference type="Gene3D" id="3.20.20.100">
    <property type="entry name" value="NADP-dependent oxidoreductase domain"/>
    <property type="match status" value="1"/>
</dbReference>
<evidence type="ECO:0000256" key="3">
    <source>
        <dbReference type="ARBA" id="ARBA00023002"/>
    </source>
</evidence>
<gene>
    <name evidence="8" type="ORF">Vbra_10030</name>
</gene>
<reference evidence="8 9" key="1">
    <citation type="submission" date="2014-11" db="EMBL/GenBank/DDBJ databases">
        <authorList>
            <person name="Zhu J."/>
            <person name="Qi W."/>
            <person name="Song R."/>
        </authorList>
    </citation>
    <scope>NUCLEOTIDE SEQUENCE [LARGE SCALE GENOMIC DNA]</scope>
</reference>
<dbReference type="STRING" id="1169540.A0A0G4GHK2"/>
<keyword evidence="2" id="KW-0521">NADP</keyword>
<dbReference type="FunFam" id="3.20.20.100:FF:000002">
    <property type="entry name" value="2,5-diketo-D-gluconic acid reductase A"/>
    <property type="match status" value="1"/>
</dbReference>
<dbReference type="Pfam" id="PF00248">
    <property type="entry name" value="Aldo_ket_red"/>
    <property type="match status" value="1"/>
</dbReference>
<feature type="site" description="Lowers pKa of active site Tyr" evidence="6">
    <location>
        <position position="62"/>
    </location>
</feature>
<dbReference type="PIRSF" id="PIRSF000097">
    <property type="entry name" value="AKR"/>
    <property type="match status" value="1"/>
</dbReference>
<evidence type="ECO:0000256" key="5">
    <source>
        <dbReference type="PIRSR" id="PIRSR000097-2"/>
    </source>
</evidence>
<dbReference type="PROSITE" id="PS00062">
    <property type="entry name" value="ALDOKETO_REDUCTASE_2"/>
    <property type="match status" value="1"/>
</dbReference>
<evidence type="ECO:0000256" key="1">
    <source>
        <dbReference type="ARBA" id="ARBA00007905"/>
    </source>
</evidence>
<dbReference type="Proteomes" id="UP000041254">
    <property type="component" value="Unassembled WGS sequence"/>
</dbReference>
<evidence type="ECO:0000256" key="2">
    <source>
        <dbReference type="ARBA" id="ARBA00022857"/>
    </source>
</evidence>
<dbReference type="OrthoDB" id="416253at2759"/>
<dbReference type="GO" id="GO:0016616">
    <property type="term" value="F:oxidoreductase activity, acting on the CH-OH group of donors, NAD or NADP as acceptor"/>
    <property type="evidence" value="ECO:0007669"/>
    <property type="project" value="UniProtKB-ARBA"/>
</dbReference>
<comment type="similarity">
    <text evidence="1">Belongs to the aldo/keto reductase family.</text>
</comment>
<dbReference type="EMBL" id="CDMY01000666">
    <property type="protein sequence ID" value="CEM29212.1"/>
    <property type="molecule type" value="Genomic_DNA"/>
</dbReference>
<dbReference type="PANTHER" id="PTHR43827">
    <property type="entry name" value="2,5-DIKETO-D-GLUCONIC ACID REDUCTASE"/>
    <property type="match status" value="1"/>
</dbReference>
<feature type="domain" description="NADP-dependent oxidoreductase" evidence="7">
    <location>
        <begin position="5"/>
        <end position="269"/>
    </location>
</feature>
<dbReference type="AlphaFoldDB" id="A0A0G4GHK2"/>
<evidence type="ECO:0000256" key="4">
    <source>
        <dbReference type="PIRSR" id="PIRSR000097-1"/>
    </source>
</evidence>
<evidence type="ECO:0000313" key="8">
    <source>
        <dbReference type="EMBL" id="CEM29212.1"/>
    </source>
</evidence>
<dbReference type="InterPro" id="IPR018170">
    <property type="entry name" value="Aldo/ket_reductase_CS"/>
</dbReference>
<proteinExistence type="inferred from homology"/>
<feature type="binding site" evidence="5">
    <location>
        <position position="95"/>
    </location>
    <ligand>
        <name>substrate</name>
    </ligand>
</feature>
<evidence type="ECO:0000256" key="6">
    <source>
        <dbReference type="PIRSR" id="PIRSR000097-3"/>
    </source>
</evidence>
<keyword evidence="9" id="KW-1185">Reference proteome</keyword>
<protein>
    <recommendedName>
        <fullName evidence="7">NADP-dependent oxidoreductase domain-containing protein</fullName>
    </recommendedName>
</protein>
<dbReference type="VEuPathDB" id="CryptoDB:Vbra_10030"/>
<organism evidence="8 9">
    <name type="scientific">Vitrella brassicaformis (strain CCMP3155)</name>
    <dbReference type="NCBI Taxonomy" id="1169540"/>
    <lineage>
        <taxon>Eukaryota</taxon>
        <taxon>Sar</taxon>
        <taxon>Alveolata</taxon>
        <taxon>Colpodellida</taxon>
        <taxon>Vitrellaceae</taxon>
        <taxon>Vitrella</taxon>
    </lineage>
</organism>
<dbReference type="InterPro" id="IPR020471">
    <property type="entry name" value="AKR"/>
</dbReference>
<dbReference type="PhylomeDB" id="A0A0G4GHK2"/>
<dbReference type="CDD" id="cd19071">
    <property type="entry name" value="AKR_AKR1-5-like"/>
    <property type="match status" value="1"/>
</dbReference>